<dbReference type="OrthoDB" id="2590239at2759"/>
<evidence type="ECO:0008006" key="8">
    <source>
        <dbReference type="Google" id="ProtNLM"/>
    </source>
</evidence>
<keyword evidence="7" id="KW-1185">Reference proteome</keyword>
<protein>
    <recommendedName>
        <fullName evidence="8">Survival factor 1</fullName>
    </recommendedName>
</protein>
<keyword evidence="3" id="KW-0963">Cytoplasm</keyword>
<reference evidence="6 7" key="1">
    <citation type="journal article" date="2013" name="BMC Genomics">
        <title>Genomics-driven discovery of the pneumocandin biosynthetic gene cluster in the fungus Glarea lozoyensis.</title>
        <authorList>
            <person name="Chen L."/>
            <person name="Yue Q."/>
            <person name="Zhang X."/>
            <person name="Xiang M."/>
            <person name="Wang C."/>
            <person name="Li S."/>
            <person name="Che Y."/>
            <person name="Ortiz-Lopez F.J."/>
            <person name="Bills G.F."/>
            <person name="Liu X."/>
            <person name="An Z."/>
        </authorList>
    </citation>
    <scope>NUCLEOTIDE SEQUENCE [LARGE SCALE GENOMIC DNA]</scope>
    <source>
        <strain evidence="7">ATCC 20868 / MF5171</strain>
    </source>
</reference>
<dbReference type="InterPro" id="IPR013931">
    <property type="entry name" value="Svf1-like_N"/>
</dbReference>
<proteinExistence type="inferred from homology"/>
<dbReference type="PANTHER" id="PTHR47107:SF1">
    <property type="entry name" value="CERAMIDE-BINDING PROTEIN SVF1-RELATED"/>
    <property type="match status" value="1"/>
</dbReference>
<comment type="similarity">
    <text evidence="2">Belongs to the SVF1 family.</text>
</comment>
<dbReference type="AlphaFoldDB" id="S3D8P6"/>
<evidence type="ECO:0000313" key="6">
    <source>
        <dbReference type="EMBL" id="EPE28371.1"/>
    </source>
</evidence>
<dbReference type="STRING" id="1116229.S3D8P6"/>
<dbReference type="RefSeq" id="XP_008084279.1">
    <property type="nucleotide sequence ID" value="XM_008086088.1"/>
</dbReference>
<dbReference type="GO" id="GO:0005737">
    <property type="term" value="C:cytoplasm"/>
    <property type="evidence" value="ECO:0007669"/>
    <property type="project" value="UniProtKB-SubCell"/>
</dbReference>
<evidence type="ECO:0000256" key="2">
    <source>
        <dbReference type="ARBA" id="ARBA00009069"/>
    </source>
</evidence>
<dbReference type="GO" id="GO:0006979">
    <property type="term" value="P:response to oxidative stress"/>
    <property type="evidence" value="ECO:0007669"/>
    <property type="project" value="InterPro"/>
</dbReference>
<dbReference type="GeneID" id="19468539"/>
<sequence>MMNWAKAALANVAGTSEPIYGPSAIQPVTKQAETTPYTELVRKDLQWANMDSTSVETQTFYLHADSGHISVAQIIHSNVAGIRQTSQFTLKVLYPRSENKPFLWSSDQLSNIDFNEDKTNFYADDVAVELSEDGKTYTIKSMVNQKSIVNITVTRTAPGFQVGNDGTSYFGTDPKAPWGSMRHRFWPRNTVEGSIMTKDGPIDFKGKALLSHALQGMKPHHAGAKWKFVDFQGPTYSAIMMEFTTPPSYGSTVVNVGGIVKDGEIITAGASHVAEHTKIKGDSENDWPEPEAVKYQWNGKTKDGKSITAVIDCPLDERLDRIDVMAEVPGFVKTIVAAAAGTKPYIYQYSPKSCQLKINVGDDEKSEEGQLFTEATFIVET</sequence>
<dbReference type="KEGG" id="glz:GLAREA_09491"/>
<evidence type="ECO:0000259" key="5">
    <source>
        <dbReference type="Pfam" id="PF17187"/>
    </source>
</evidence>
<dbReference type="HOGENOM" id="CLU_030205_2_0_1"/>
<accession>S3D8P6</accession>
<evidence type="ECO:0000256" key="3">
    <source>
        <dbReference type="ARBA" id="ARBA00022490"/>
    </source>
</evidence>
<dbReference type="EMBL" id="KE145368">
    <property type="protein sequence ID" value="EPE28371.1"/>
    <property type="molecule type" value="Genomic_DNA"/>
</dbReference>
<dbReference type="InterPro" id="IPR033394">
    <property type="entry name" value="Svf1-like_C"/>
</dbReference>
<dbReference type="Proteomes" id="UP000016922">
    <property type="component" value="Unassembled WGS sequence"/>
</dbReference>
<evidence type="ECO:0000256" key="1">
    <source>
        <dbReference type="ARBA" id="ARBA00004496"/>
    </source>
</evidence>
<dbReference type="PANTHER" id="PTHR47107">
    <property type="entry name" value="SVF1-LIKE PROTEIN YDR222W-RELATED"/>
    <property type="match status" value="1"/>
</dbReference>
<evidence type="ECO:0000259" key="4">
    <source>
        <dbReference type="Pfam" id="PF08622"/>
    </source>
</evidence>
<dbReference type="SUPFAM" id="SSF159245">
    <property type="entry name" value="AttH-like"/>
    <property type="match status" value="1"/>
</dbReference>
<feature type="domain" description="Svf1-like C-terminal" evidence="5">
    <location>
        <begin position="217"/>
        <end position="378"/>
    </location>
</feature>
<name>S3D8P6_GLAL2</name>
<evidence type="ECO:0000313" key="7">
    <source>
        <dbReference type="Proteomes" id="UP000016922"/>
    </source>
</evidence>
<dbReference type="Pfam" id="PF17187">
    <property type="entry name" value="Svf1_C"/>
    <property type="match status" value="1"/>
</dbReference>
<dbReference type="eggNOG" id="ENOG502QQY3">
    <property type="taxonomic scope" value="Eukaryota"/>
</dbReference>
<feature type="domain" description="Svf1-like N-terminal" evidence="4">
    <location>
        <begin position="55"/>
        <end position="215"/>
    </location>
</feature>
<gene>
    <name evidence="6" type="ORF">GLAREA_09491</name>
</gene>
<dbReference type="OMA" id="AFWPRCV"/>
<comment type="subcellular location">
    <subcellularLocation>
        <location evidence="1">Cytoplasm</location>
    </subcellularLocation>
</comment>
<dbReference type="Pfam" id="PF08622">
    <property type="entry name" value="Svf1"/>
    <property type="match status" value="1"/>
</dbReference>
<organism evidence="6 7">
    <name type="scientific">Glarea lozoyensis (strain ATCC 20868 / MF5171)</name>
    <dbReference type="NCBI Taxonomy" id="1116229"/>
    <lineage>
        <taxon>Eukaryota</taxon>
        <taxon>Fungi</taxon>
        <taxon>Dikarya</taxon>
        <taxon>Ascomycota</taxon>
        <taxon>Pezizomycotina</taxon>
        <taxon>Leotiomycetes</taxon>
        <taxon>Helotiales</taxon>
        <taxon>Helotiaceae</taxon>
        <taxon>Glarea</taxon>
    </lineage>
</organism>
<dbReference type="InterPro" id="IPR051385">
    <property type="entry name" value="Ceramide-binding_SVF1"/>
</dbReference>